<protein>
    <submittedName>
        <fullName evidence="1">Uncharacterized protein</fullName>
    </submittedName>
</protein>
<accession>A0A0K2G6H1</accession>
<dbReference type="EMBL" id="CP011801">
    <property type="protein sequence ID" value="ALA56571.1"/>
    <property type="molecule type" value="Genomic_DNA"/>
</dbReference>
<dbReference type="Proteomes" id="UP000069205">
    <property type="component" value="Chromosome"/>
</dbReference>
<name>A0A0K2G6H1_NITMO</name>
<evidence type="ECO:0000313" key="1">
    <source>
        <dbReference type="EMBL" id="ALA56571.1"/>
    </source>
</evidence>
<organism evidence="1 2">
    <name type="scientific">Nitrospira moscoviensis</name>
    <dbReference type="NCBI Taxonomy" id="42253"/>
    <lineage>
        <taxon>Bacteria</taxon>
        <taxon>Pseudomonadati</taxon>
        <taxon>Nitrospirota</taxon>
        <taxon>Nitrospiria</taxon>
        <taxon>Nitrospirales</taxon>
        <taxon>Nitrospiraceae</taxon>
        <taxon>Nitrospira</taxon>
    </lineage>
</organism>
<dbReference type="AlphaFoldDB" id="A0A0K2G6H1"/>
<sequence>MATASDARTAREERDGTRDWFPTANQMSCVRCGGLMVREFCMDLLNSTGELDCAARRCVQCGEVVDPLILQNRRTQHHAVGLRGTRVSQSVGSVSA</sequence>
<dbReference type="STRING" id="42253.NITMOv2_0131"/>
<evidence type="ECO:0000313" key="2">
    <source>
        <dbReference type="Proteomes" id="UP000069205"/>
    </source>
</evidence>
<reference evidence="1 2" key="1">
    <citation type="journal article" date="2015" name="Proc. Natl. Acad. Sci. U.S.A.">
        <title>Expanded metabolic versatility of ubiquitous nitrite-oxidizing bacteria from the genus Nitrospira.</title>
        <authorList>
            <person name="Koch H."/>
            <person name="Lucker S."/>
            <person name="Albertsen M."/>
            <person name="Kitzinger K."/>
            <person name="Herbold C."/>
            <person name="Spieck E."/>
            <person name="Nielsen P.H."/>
            <person name="Wagner M."/>
            <person name="Daims H."/>
        </authorList>
    </citation>
    <scope>NUCLEOTIDE SEQUENCE [LARGE SCALE GENOMIC DNA]</scope>
    <source>
        <strain evidence="1 2">NSP M-1</strain>
    </source>
</reference>
<dbReference type="KEGG" id="nmv:NITMOv2_0131"/>
<gene>
    <name evidence="1" type="ORF">NITMOv2_0131</name>
</gene>
<proteinExistence type="predicted"/>
<dbReference type="PATRIC" id="fig|42253.5.peg.128"/>
<keyword evidence="2" id="KW-1185">Reference proteome</keyword>